<evidence type="ECO:0000259" key="1">
    <source>
        <dbReference type="Pfam" id="PF00646"/>
    </source>
</evidence>
<dbReference type="OMA" id="NSADHRT"/>
<dbReference type="Proteomes" id="UP000238479">
    <property type="component" value="Chromosome 2"/>
</dbReference>
<dbReference type="AlphaFoldDB" id="A0A2P6RPL1"/>
<evidence type="ECO:0000313" key="3">
    <source>
        <dbReference type="Proteomes" id="UP000238479"/>
    </source>
</evidence>
<dbReference type="EMBL" id="PDCK01000040">
    <property type="protein sequence ID" value="PRQ48357.1"/>
    <property type="molecule type" value="Genomic_DNA"/>
</dbReference>
<evidence type="ECO:0000313" key="2">
    <source>
        <dbReference type="EMBL" id="PRQ48357.1"/>
    </source>
</evidence>
<dbReference type="PANTHER" id="PTHR31672:SF13">
    <property type="entry name" value="F-BOX PROTEIN CPR30-LIKE"/>
    <property type="match status" value="1"/>
</dbReference>
<dbReference type="Pfam" id="PF00646">
    <property type="entry name" value="F-box"/>
    <property type="match status" value="1"/>
</dbReference>
<dbReference type="InterPro" id="IPR036047">
    <property type="entry name" value="F-box-like_dom_sf"/>
</dbReference>
<dbReference type="STRING" id="74649.A0A2P6RPL1"/>
<comment type="caution">
    <text evidence="2">The sequence shown here is derived from an EMBL/GenBank/DDBJ whole genome shotgun (WGS) entry which is preliminary data.</text>
</comment>
<dbReference type="Gramene" id="PRQ48357">
    <property type="protein sequence ID" value="PRQ48357"/>
    <property type="gene ID" value="RchiOBHm_Chr2g0109781"/>
</dbReference>
<proteinExistence type="predicted"/>
<dbReference type="Gene3D" id="1.20.1280.50">
    <property type="match status" value="1"/>
</dbReference>
<keyword evidence="3" id="KW-1185">Reference proteome</keyword>
<protein>
    <submittedName>
        <fullName evidence="2">Putative F-box domain-containing protein</fullName>
    </submittedName>
</protein>
<dbReference type="SUPFAM" id="SSF81383">
    <property type="entry name" value="F-box domain"/>
    <property type="match status" value="1"/>
</dbReference>
<sequence length="380" mass="43255">MSTAATEHLPEDLIIVQILTRLPIKSLIRFSCFSKCWSSIILSDQRFAKSQFKFASESKTLSRRLLLATSSKLESLDPQTTPFPDDSSIRKLTCPFNQPERVDYVLGSCNGMVCVALDFHDGYYIWNPSTALFLKLPNPNFASEGVISFYPKMPDFDRSKTIIALHYWGFGYVSATDDYKVVVEALFADSKIPRGLFRNSNETLHWLHAAWPRAPECYRLVIAAFDLTKEEFREIPLPVFKGDGTSIYSFIDVGVVSGGCLCVCRYEGQSQEHIQLWVMREYDVHESVNSADHRTKRLIFHGDSSIVMLKFNAVGVENKLERIYLQCKDVGDCCDRYSLGMGLCDVIQYEETLFWLNDAHGLNERSPDTRINTCPQSKPK</sequence>
<dbReference type="PANTHER" id="PTHR31672">
    <property type="entry name" value="BNACNNG10540D PROTEIN"/>
    <property type="match status" value="1"/>
</dbReference>
<accession>A0A2P6RPL1</accession>
<dbReference type="InterPro" id="IPR050796">
    <property type="entry name" value="SCF_F-box_component"/>
</dbReference>
<dbReference type="InterPro" id="IPR001810">
    <property type="entry name" value="F-box_dom"/>
</dbReference>
<reference evidence="2 3" key="1">
    <citation type="journal article" date="2018" name="Nat. Genet.">
        <title>The Rosa genome provides new insights in the design of modern roses.</title>
        <authorList>
            <person name="Bendahmane M."/>
        </authorList>
    </citation>
    <scope>NUCLEOTIDE SEQUENCE [LARGE SCALE GENOMIC DNA]</scope>
    <source>
        <strain evidence="3">cv. Old Blush</strain>
    </source>
</reference>
<gene>
    <name evidence="2" type="ORF">RchiOBHm_Chr2g0109781</name>
</gene>
<name>A0A2P6RPL1_ROSCH</name>
<organism evidence="2 3">
    <name type="scientific">Rosa chinensis</name>
    <name type="common">China rose</name>
    <dbReference type="NCBI Taxonomy" id="74649"/>
    <lineage>
        <taxon>Eukaryota</taxon>
        <taxon>Viridiplantae</taxon>
        <taxon>Streptophyta</taxon>
        <taxon>Embryophyta</taxon>
        <taxon>Tracheophyta</taxon>
        <taxon>Spermatophyta</taxon>
        <taxon>Magnoliopsida</taxon>
        <taxon>eudicotyledons</taxon>
        <taxon>Gunneridae</taxon>
        <taxon>Pentapetalae</taxon>
        <taxon>rosids</taxon>
        <taxon>fabids</taxon>
        <taxon>Rosales</taxon>
        <taxon>Rosaceae</taxon>
        <taxon>Rosoideae</taxon>
        <taxon>Rosoideae incertae sedis</taxon>
        <taxon>Rosa</taxon>
    </lineage>
</organism>
<feature type="domain" description="F-box" evidence="1">
    <location>
        <begin position="8"/>
        <end position="46"/>
    </location>
</feature>